<keyword evidence="2" id="KW-1185">Reference proteome</keyword>
<evidence type="ECO:0000313" key="1">
    <source>
        <dbReference type="EMBL" id="KAJ8682268.1"/>
    </source>
</evidence>
<dbReference type="EMBL" id="CM056741">
    <property type="protein sequence ID" value="KAJ8682268.1"/>
    <property type="molecule type" value="Genomic_DNA"/>
</dbReference>
<dbReference type="Proteomes" id="UP001239111">
    <property type="component" value="Chromosome 1"/>
</dbReference>
<reference evidence="1" key="1">
    <citation type="submission" date="2023-04" db="EMBL/GenBank/DDBJ databases">
        <title>A chromosome-level genome assembly of the parasitoid wasp Eretmocerus hayati.</title>
        <authorList>
            <person name="Zhong Y."/>
            <person name="Liu S."/>
            <person name="Liu Y."/>
        </authorList>
    </citation>
    <scope>NUCLEOTIDE SEQUENCE</scope>
    <source>
        <strain evidence="1">ZJU_SS_LIU_2023</strain>
    </source>
</reference>
<name>A0ACC2PFP4_9HYME</name>
<comment type="caution">
    <text evidence="1">The sequence shown here is derived from an EMBL/GenBank/DDBJ whole genome shotgun (WGS) entry which is preliminary data.</text>
</comment>
<accession>A0ACC2PFP4</accession>
<protein>
    <submittedName>
        <fullName evidence="1">Uncharacterized protein</fullName>
    </submittedName>
</protein>
<sequence>MSLKTKRMQKIFLPIQEQIEKLNELLINDGNNSEEMMSLKKLILDQLHKLAEKFESASQENIDSYKDMKKKITSIIEDFCTLDFNKKDEDMQSKVDGNIFDVLLEKFSRLLQNLEKTEVLPLRLNIEECSNYVKEMGDVKEIEDFQNIKELGSSMIDIFSVLQIYKKNLVSALLSDKLALYCCQLCSSFNMLIQVVKEQHQFKSPLYTCKKYVCERLRVCFESIMSILDASKPSDEDENIEQENNFVHRMDLVLDIVSDISNMPQQDQIKECNDLWLAIEEVFAHAMSIAQVCSPDSFKSISASCQTILTEYENLKMQLQAEPPDLTMNNLFINTLTDALYRLERKINISVLTLVMEVFSDPFGALKKLISICGVTLNTSERTKNDLQSAIEEFDQLSDKAAQIGKFAIACSRDKNRVGSIRNCLASFESLETELVPAISAFYLHPDREMRECVKLLTTQWQNEMGKFVNTVNLIIDSSAYCEIVLDDIQDRVSDMTNCLDNGKNITQAQVQVVLHRSLSLSQQINATVADIGQENIDTPTIMIIREYKAAIYEIDAASKKFLGNKSTPAEQLRVIKRCEILLKVIKRLLPILSSVISNLITINTNCSSLGKEQKDLTVSHKRLGLRSPSSINGFSPNKGSSFYIRTPYSVKSCKQTLTIQPANTIPRNESDLSVLIPYIQKGQVMRTEWSVMYKTPNTDKVQKILPNVSKRRNLSSVRQHLFSRDSFSQNPDIDLSSESLNLTNILEKLTELSDTLSSVKDEDCSTHEELEKKSRISEKSKNALRNQTNRLAKKLARCSMSGGGDAPPPKANQGKPKNIKKGGSKMNLLVEL</sequence>
<gene>
    <name evidence="1" type="ORF">QAD02_018060</name>
</gene>
<evidence type="ECO:0000313" key="2">
    <source>
        <dbReference type="Proteomes" id="UP001239111"/>
    </source>
</evidence>
<organism evidence="1 2">
    <name type="scientific">Eretmocerus hayati</name>
    <dbReference type="NCBI Taxonomy" id="131215"/>
    <lineage>
        <taxon>Eukaryota</taxon>
        <taxon>Metazoa</taxon>
        <taxon>Ecdysozoa</taxon>
        <taxon>Arthropoda</taxon>
        <taxon>Hexapoda</taxon>
        <taxon>Insecta</taxon>
        <taxon>Pterygota</taxon>
        <taxon>Neoptera</taxon>
        <taxon>Endopterygota</taxon>
        <taxon>Hymenoptera</taxon>
        <taxon>Apocrita</taxon>
        <taxon>Proctotrupomorpha</taxon>
        <taxon>Chalcidoidea</taxon>
        <taxon>Aphelinidae</taxon>
        <taxon>Aphelininae</taxon>
        <taxon>Eretmocerus</taxon>
    </lineage>
</organism>
<proteinExistence type="predicted"/>